<dbReference type="InterPro" id="IPR018480">
    <property type="entry name" value="PNAcMuramoyl-5peptid_Trfase_CS"/>
</dbReference>
<protein>
    <recommendedName>
        <fullName evidence="2">WW domain-containing protein</fullName>
    </recommendedName>
</protein>
<dbReference type="InterPro" id="IPR053259">
    <property type="entry name" value="Golvesin-related_Golgi"/>
</dbReference>
<proteinExistence type="predicted"/>
<feature type="domain" description="WW" evidence="2">
    <location>
        <begin position="33"/>
        <end position="61"/>
    </location>
</feature>
<dbReference type="Gene3D" id="2.20.70.10">
    <property type="match status" value="1"/>
</dbReference>
<dbReference type="PANTHER" id="PTHR32301">
    <property type="entry name" value="COUNTIN RECEPTOR CNR3-RELATED"/>
    <property type="match status" value="1"/>
</dbReference>
<keyword evidence="4" id="KW-1185">Reference proteome</keyword>
<dbReference type="SMART" id="SM00456">
    <property type="entry name" value="WW"/>
    <property type="match status" value="1"/>
</dbReference>
<dbReference type="Proteomes" id="UP001530315">
    <property type="component" value="Unassembled WGS sequence"/>
</dbReference>
<dbReference type="EMBL" id="JALLAZ020001596">
    <property type="protein sequence ID" value="KAL3771773.1"/>
    <property type="molecule type" value="Genomic_DNA"/>
</dbReference>
<sequence length="325" mass="37040">MEVAHVLADASSGWDIHSKSGEAKEVDDYGDRWVEYYDESSERYHYYHVETNATQWEKPEEEKAYPSSGWRMGRRKEDTPTMGGVIPEEITIIANEVRERRRRTASSPEESAMHPMSGVIRPRLKRRTSSLGKFWINTGTPICVGITRIASRNEQTLKKDKAKAVEDMSINDYAKSSLAEDNCMVRIITNTTEKKITALHLDVAKEVIGRKCLVGFIDERLGESLKRFSGFFRWEQINSISKHYAVGSAAATTPEKDIDEKRKCANKLVKIGVNRHKYSRLKETSNAWKLLKAKNAYDIELYEYAEALYEKVGFSCAAMCVSFPS</sequence>
<dbReference type="Pfam" id="PF00397">
    <property type="entry name" value="WW"/>
    <property type="match status" value="1"/>
</dbReference>
<dbReference type="InterPro" id="IPR027417">
    <property type="entry name" value="P-loop_NTPase"/>
</dbReference>
<evidence type="ECO:0000313" key="3">
    <source>
        <dbReference type="EMBL" id="KAL3771773.1"/>
    </source>
</evidence>
<dbReference type="InterPro" id="IPR036020">
    <property type="entry name" value="WW_dom_sf"/>
</dbReference>
<comment type="caution">
    <text evidence="3">The sequence shown here is derived from an EMBL/GenBank/DDBJ whole genome shotgun (WGS) entry which is preliminary data.</text>
</comment>
<dbReference type="SUPFAM" id="SSF51045">
    <property type="entry name" value="WW domain"/>
    <property type="match status" value="1"/>
</dbReference>
<name>A0ABD3N8V1_9STRA</name>
<evidence type="ECO:0000259" key="2">
    <source>
        <dbReference type="PROSITE" id="PS50020"/>
    </source>
</evidence>
<dbReference type="Gene3D" id="3.40.50.300">
    <property type="entry name" value="P-loop containing nucleotide triphosphate hydrolases"/>
    <property type="match status" value="1"/>
</dbReference>
<reference evidence="3 4" key="1">
    <citation type="submission" date="2024-10" db="EMBL/GenBank/DDBJ databases">
        <title>Updated reference genomes for cyclostephanoid diatoms.</title>
        <authorList>
            <person name="Roberts W.R."/>
            <person name="Alverson A.J."/>
        </authorList>
    </citation>
    <scope>NUCLEOTIDE SEQUENCE [LARGE SCALE GENOMIC DNA]</scope>
    <source>
        <strain evidence="3 4">AJA276-08</strain>
    </source>
</reference>
<evidence type="ECO:0000256" key="1">
    <source>
        <dbReference type="SAM" id="MobiDB-lite"/>
    </source>
</evidence>
<dbReference type="AlphaFoldDB" id="A0ABD3N8V1"/>
<evidence type="ECO:0000313" key="4">
    <source>
        <dbReference type="Proteomes" id="UP001530315"/>
    </source>
</evidence>
<gene>
    <name evidence="3" type="ORF">ACHAW5_002387</name>
</gene>
<dbReference type="PROSITE" id="PS50020">
    <property type="entry name" value="WW_DOMAIN_2"/>
    <property type="match status" value="1"/>
</dbReference>
<accession>A0ABD3N8V1</accession>
<dbReference type="CDD" id="cd00201">
    <property type="entry name" value="WW"/>
    <property type="match status" value="1"/>
</dbReference>
<feature type="region of interest" description="Disordered" evidence="1">
    <location>
        <begin position="58"/>
        <end position="82"/>
    </location>
</feature>
<dbReference type="PANTHER" id="PTHR32301:SF6">
    <property type="entry name" value="GOLVESIN-RELATED"/>
    <property type="match status" value="1"/>
</dbReference>
<dbReference type="Pfam" id="PF10555">
    <property type="entry name" value="MraY_sig1"/>
    <property type="match status" value="1"/>
</dbReference>
<organism evidence="3 4">
    <name type="scientific">Stephanodiscus triporus</name>
    <dbReference type="NCBI Taxonomy" id="2934178"/>
    <lineage>
        <taxon>Eukaryota</taxon>
        <taxon>Sar</taxon>
        <taxon>Stramenopiles</taxon>
        <taxon>Ochrophyta</taxon>
        <taxon>Bacillariophyta</taxon>
        <taxon>Coscinodiscophyceae</taxon>
        <taxon>Thalassiosirophycidae</taxon>
        <taxon>Stephanodiscales</taxon>
        <taxon>Stephanodiscaceae</taxon>
        <taxon>Stephanodiscus</taxon>
    </lineage>
</organism>
<dbReference type="InterPro" id="IPR001202">
    <property type="entry name" value="WW_dom"/>
</dbReference>